<organism evidence="1 2">
    <name type="scientific">Coniosporium uncinatum</name>
    <dbReference type="NCBI Taxonomy" id="93489"/>
    <lineage>
        <taxon>Eukaryota</taxon>
        <taxon>Fungi</taxon>
        <taxon>Dikarya</taxon>
        <taxon>Ascomycota</taxon>
        <taxon>Pezizomycotina</taxon>
        <taxon>Dothideomycetes</taxon>
        <taxon>Dothideomycetes incertae sedis</taxon>
        <taxon>Coniosporium</taxon>
    </lineage>
</organism>
<proteinExistence type="predicted"/>
<protein>
    <submittedName>
        <fullName evidence="1">Uncharacterized protein</fullName>
    </submittedName>
</protein>
<dbReference type="Proteomes" id="UP001186974">
    <property type="component" value="Unassembled WGS sequence"/>
</dbReference>
<keyword evidence="2" id="KW-1185">Reference proteome</keyword>
<reference evidence="1" key="1">
    <citation type="submission" date="2024-09" db="EMBL/GenBank/DDBJ databases">
        <title>Black Yeasts Isolated from many extreme environments.</title>
        <authorList>
            <person name="Coleine C."/>
            <person name="Stajich J.E."/>
            <person name="Selbmann L."/>
        </authorList>
    </citation>
    <scope>NUCLEOTIDE SEQUENCE</scope>
    <source>
        <strain evidence="1">CCFEE 5737</strain>
    </source>
</reference>
<sequence length="251" mass="29505">MATFIKKNDMTAQEKEMKLFYEKQTWGTLRDFLRARRIKDPNLNRKGMPGLTMLLLVADRERVFQFLDLPAELRVEVYKHSVVARRFVTSLQRRGWHSREVRTARSLMRVSHQIHDEIKPIFYGLNFFLVRPPRAAYLSHPSSKRSYDFIQRLALDVHAYLDPYIAGMTRFKPPSGIRQIMFTYRCEPKYYPKSLGGRWTGFQEVSARPLIKTLLEESKSNGLEVMLVDEWCKDIQTLQELGTQIMGPARM</sequence>
<accession>A0ACC3DK20</accession>
<name>A0ACC3DK20_9PEZI</name>
<evidence type="ECO:0000313" key="2">
    <source>
        <dbReference type="Proteomes" id="UP001186974"/>
    </source>
</evidence>
<gene>
    <name evidence="1" type="ORF">LTS18_011676</name>
</gene>
<evidence type="ECO:0000313" key="1">
    <source>
        <dbReference type="EMBL" id="KAK3076908.1"/>
    </source>
</evidence>
<comment type="caution">
    <text evidence="1">The sequence shown here is derived from an EMBL/GenBank/DDBJ whole genome shotgun (WGS) entry which is preliminary data.</text>
</comment>
<dbReference type="EMBL" id="JAWDJW010003408">
    <property type="protein sequence ID" value="KAK3076908.1"/>
    <property type="molecule type" value="Genomic_DNA"/>
</dbReference>